<evidence type="ECO:0000259" key="7">
    <source>
        <dbReference type="PROSITE" id="PS50110"/>
    </source>
</evidence>
<gene>
    <name evidence="8" type="ORF">DTO57_03195</name>
</gene>
<evidence type="ECO:0000256" key="2">
    <source>
        <dbReference type="ARBA" id="ARBA00023015"/>
    </source>
</evidence>
<feature type="domain" description="Response regulatory" evidence="7">
    <location>
        <begin position="7"/>
        <end position="127"/>
    </location>
</feature>
<dbReference type="PANTHER" id="PTHR43214:SF24">
    <property type="entry name" value="TRANSCRIPTIONAL REGULATORY PROTEIN NARL-RELATED"/>
    <property type="match status" value="1"/>
</dbReference>
<dbReference type="PROSITE" id="PS50043">
    <property type="entry name" value="HTH_LUXR_2"/>
    <property type="match status" value="1"/>
</dbReference>
<dbReference type="PROSITE" id="PS50110">
    <property type="entry name" value="RESPONSE_REGULATORY"/>
    <property type="match status" value="1"/>
</dbReference>
<dbReference type="Proteomes" id="UP000253508">
    <property type="component" value="Unassembled WGS sequence"/>
</dbReference>
<dbReference type="GO" id="GO:0003677">
    <property type="term" value="F:DNA binding"/>
    <property type="evidence" value="ECO:0007669"/>
    <property type="project" value="UniProtKB-KW"/>
</dbReference>
<feature type="domain" description="HTH luxR-type" evidence="6">
    <location>
        <begin position="156"/>
        <end position="221"/>
    </location>
</feature>
<evidence type="ECO:0000256" key="3">
    <source>
        <dbReference type="ARBA" id="ARBA00023125"/>
    </source>
</evidence>
<dbReference type="InterPro" id="IPR011006">
    <property type="entry name" value="CheY-like_superfamily"/>
</dbReference>
<dbReference type="CDD" id="cd17535">
    <property type="entry name" value="REC_NarL-like"/>
    <property type="match status" value="1"/>
</dbReference>
<evidence type="ECO:0000256" key="4">
    <source>
        <dbReference type="ARBA" id="ARBA00023163"/>
    </source>
</evidence>
<dbReference type="InterPro" id="IPR000792">
    <property type="entry name" value="Tscrpt_reg_LuxR_C"/>
</dbReference>
<dbReference type="PANTHER" id="PTHR43214">
    <property type="entry name" value="TWO-COMPONENT RESPONSE REGULATOR"/>
    <property type="match status" value="1"/>
</dbReference>
<evidence type="ECO:0000259" key="6">
    <source>
        <dbReference type="PROSITE" id="PS50043"/>
    </source>
</evidence>
<dbReference type="GO" id="GO:0006355">
    <property type="term" value="P:regulation of DNA-templated transcription"/>
    <property type="evidence" value="ECO:0007669"/>
    <property type="project" value="InterPro"/>
</dbReference>
<comment type="caution">
    <text evidence="8">The sequence shown here is derived from an EMBL/GenBank/DDBJ whole genome shotgun (WGS) entry which is preliminary data.</text>
</comment>
<dbReference type="PRINTS" id="PR00038">
    <property type="entry name" value="HTHLUXR"/>
</dbReference>
<dbReference type="Pfam" id="PF00196">
    <property type="entry name" value="GerE"/>
    <property type="match status" value="1"/>
</dbReference>
<dbReference type="InterPro" id="IPR016032">
    <property type="entry name" value="Sig_transdc_resp-reg_C-effctor"/>
</dbReference>
<dbReference type="SUPFAM" id="SSF52172">
    <property type="entry name" value="CheY-like"/>
    <property type="match status" value="1"/>
</dbReference>
<protein>
    <submittedName>
        <fullName evidence="8">DNA-binding response regulator</fullName>
    </submittedName>
</protein>
<keyword evidence="4" id="KW-0804">Transcription</keyword>
<dbReference type="InterPro" id="IPR058245">
    <property type="entry name" value="NreC/VraR/RcsB-like_REC"/>
</dbReference>
<reference evidence="8 9" key="1">
    <citation type="submission" date="2018-07" db="EMBL/GenBank/DDBJ databases">
        <title>Microbacterium endoborsara sp. nov., a novel actinobacterium isolated from Borszczowia aralocaspica.</title>
        <authorList>
            <person name="An D."/>
        </authorList>
    </citation>
    <scope>NUCLEOTIDE SEQUENCE [LARGE SCALE GENOMIC DNA]</scope>
    <source>
        <strain evidence="8 9">C1.15228</strain>
    </source>
</reference>
<dbReference type="SMART" id="SM00421">
    <property type="entry name" value="HTH_LUXR"/>
    <property type="match status" value="1"/>
</dbReference>
<dbReference type="EMBL" id="QORO01000001">
    <property type="protein sequence ID" value="RCK61648.1"/>
    <property type="molecule type" value="Genomic_DNA"/>
</dbReference>
<dbReference type="RefSeq" id="WP_114116752.1">
    <property type="nucleotide sequence ID" value="NZ_BMHU01000001.1"/>
</dbReference>
<dbReference type="InterPro" id="IPR001789">
    <property type="entry name" value="Sig_transdc_resp-reg_receiver"/>
</dbReference>
<keyword evidence="1 5" id="KW-0597">Phosphoprotein</keyword>
<organism evidence="8 9">
    <name type="scientific">Microbacterium sorbitolivorans</name>
    <dbReference type="NCBI Taxonomy" id="1867410"/>
    <lineage>
        <taxon>Bacteria</taxon>
        <taxon>Bacillati</taxon>
        <taxon>Actinomycetota</taxon>
        <taxon>Actinomycetes</taxon>
        <taxon>Micrococcales</taxon>
        <taxon>Microbacteriaceae</taxon>
        <taxon>Microbacterium</taxon>
    </lineage>
</organism>
<evidence type="ECO:0000313" key="8">
    <source>
        <dbReference type="EMBL" id="RCK61648.1"/>
    </source>
</evidence>
<keyword evidence="3 8" id="KW-0238">DNA-binding</keyword>
<evidence type="ECO:0000313" key="9">
    <source>
        <dbReference type="Proteomes" id="UP000253508"/>
    </source>
</evidence>
<accession>A0A367Y731</accession>
<name>A0A367Y731_9MICO</name>
<dbReference type="InterPro" id="IPR039420">
    <property type="entry name" value="WalR-like"/>
</dbReference>
<keyword evidence="2" id="KW-0805">Transcription regulation</keyword>
<dbReference type="OrthoDB" id="9808843at2"/>
<dbReference type="Gene3D" id="3.40.50.2300">
    <property type="match status" value="1"/>
</dbReference>
<evidence type="ECO:0000256" key="5">
    <source>
        <dbReference type="PROSITE-ProRule" id="PRU00169"/>
    </source>
</evidence>
<dbReference type="Pfam" id="PF00072">
    <property type="entry name" value="Response_reg"/>
    <property type="match status" value="1"/>
</dbReference>
<dbReference type="SMART" id="SM00448">
    <property type="entry name" value="REC"/>
    <property type="match status" value="1"/>
</dbReference>
<dbReference type="SUPFAM" id="SSF46894">
    <property type="entry name" value="C-terminal effector domain of the bipartite response regulators"/>
    <property type="match status" value="1"/>
</dbReference>
<feature type="modified residue" description="4-aspartylphosphate" evidence="5">
    <location>
        <position position="58"/>
    </location>
</feature>
<keyword evidence="9" id="KW-1185">Reference proteome</keyword>
<sequence>MTPDAITVLVADDQAMVRAGFAALLDAQPGIRVVGQAAGGLEAVQLARETKPDVVLMDVRMPDLDGIEATKRILSPAHPLPHVPRVLMLTTFDIDDYVYDALSAGASGFLLKDALPEELAHAVRVIAAGDALLAPSVTRRFIERFAGSGSAAPARAVLALNGLTDREREVLVQIGRGLSNSEIAAELFIGEQTVKTHVSKLLQKVPARDRVQLVITAYDAGLVSPA</sequence>
<dbReference type="CDD" id="cd06170">
    <property type="entry name" value="LuxR_C_like"/>
    <property type="match status" value="1"/>
</dbReference>
<proteinExistence type="predicted"/>
<dbReference type="AlphaFoldDB" id="A0A367Y731"/>
<evidence type="ECO:0000256" key="1">
    <source>
        <dbReference type="ARBA" id="ARBA00022553"/>
    </source>
</evidence>
<dbReference type="GO" id="GO:0000160">
    <property type="term" value="P:phosphorelay signal transduction system"/>
    <property type="evidence" value="ECO:0007669"/>
    <property type="project" value="InterPro"/>
</dbReference>